<accession>A0A8B4I6U9</accession>
<evidence type="ECO:0000313" key="1">
    <source>
        <dbReference type="EMBL" id="SQF91659.1"/>
    </source>
</evidence>
<gene>
    <name evidence="1" type="ORF">NCTC10038_03085</name>
</gene>
<sequence>MAPCMTPCQQEIYNLVSDQLKLPEPTIIILNAEPGSGLSTLMEKITNTIGSACVPLTSRPAISGRNLLEAFYYHLGLGAEGISHRAPVPTFISPLIELQPIVGVLIEDIDDFAVTIPMRKMAIGHLSKIASALPGMSLIISQTLSRWDRDHSIRHNDIDGAQRRYEFYLRSFSGLSQFIDHFQCTTASLGLHDVSNLELTRLYEITGGNLASTMQHLCHPLLKHKWK</sequence>
<dbReference type="Proteomes" id="UP000248640">
    <property type="component" value="Chromosome 1"/>
</dbReference>
<protein>
    <submittedName>
        <fullName evidence="1">Uncharacterized protein</fullName>
    </submittedName>
</protein>
<dbReference type="GeneID" id="61638983"/>
<proteinExistence type="predicted"/>
<dbReference type="AlphaFoldDB" id="A0A8B4I6U9"/>
<dbReference type="EMBL" id="LS483372">
    <property type="protein sequence ID" value="SQF91659.1"/>
    <property type="molecule type" value="Genomic_DNA"/>
</dbReference>
<evidence type="ECO:0000313" key="2">
    <source>
        <dbReference type="Proteomes" id="UP000248640"/>
    </source>
</evidence>
<organism evidence="1 2">
    <name type="scientific">Pseudomonas fluorescens</name>
    <dbReference type="NCBI Taxonomy" id="294"/>
    <lineage>
        <taxon>Bacteria</taxon>
        <taxon>Pseudomonadati</taxon>
        <taxon>Pseudomonadota</taxon>
        <taxon>Gammaproteobacteria</taxon>
        <taxon>Pseudomonadales</taxon>
        <taxon>Pseudomonadaceae</taxon>
        <taxon>Pseudomonas</taxon>
    </lineage>
</organism>
<name>A0A8B4I6U9_PSEFL</name>
<reference evidence="1 2" key="1">
    <citation type="submission" date="2018-06" db="EMBL/GenBank/DDBJ databases">
        <authorList>
            <consortium name="Pathogen Informatics"/>
            <person name="Doyle S."/>
        </authorList>
    </citation>
    <scope>NUCLEOTIDE SEQUENCE [LARGE SCALE GENOMIC DNA]</scope>
    <source>
        <strain evidence="1 2">NCTC10038</strain>
    </source>
</reference>
<dbReference type="RefSeq" id="WP_053256050.1">
    <property type="nucleotide sequence ID" value="NZ_CBCRXZ010000002.1"/>
</dbReference>